<protein>
    <submittedName>
        <fullName evidence="1">DNA glycosylase</fullName>
    </submittedName>
</protein>
<proteinExistence type="predicted"/>
<dbReference type="Proteomes" id="UP001597420">
    <property type="component" value="Unassembled WGS sequence"/>
</dbReference>
<accession>A0ABW4NV16</accession>
<dbReference type="InterPro" id="IPR036895">
    <property type="entry name" value="Uracil-DNA_glycosylase-like_sf"/>
</dbReference>
<dbReference type="Gene3D" id="3.40.470.10">
    <property type="entry name" value="Uracil-DNA glycosylase-like domain"/>
    <property type="match status" value="1"/>
</dbReference>
<organism evidence="1 2">
    <name type="scientific">Pasteurella oralis</name>
    <dbReference type="NCBI Taxonomy" id="1071947"/>
    <lineage>
        <taxon>Bacteria</taxon>
        <taxon>Pseudomonadati</taxon>
        <taxon>Pseudomonadota</taxon>
        <taxon>Gammaproteobacteria</taxon>
        <taxon>Pasteurellales</taxon>
        <taxon>Pasteurellaceae</taxon>
        <taxon>Pasteurella</taxon>
    </lineage>
</organism>
<keyword evidence="2" id="KW-1185">Reference proteome</keyword>
<evidence type="ECO:0000313" key="2">
    <source>
        <dbReference type="Proteomes" id="UP001597420"/>
    </source>
</evidence>
<dbReference type="SUPFAM" id="SSF52141">
    <property type="entry name" value="Uracil-DNA glycosylase-like"/>
    <property type="match status" value="1"/>
</dbReference>
<dbReference type="RefSeq" id="WP_379097239.1">
    <property type="nucleotide sequence ID" value="NZ_JBHUFP010000005.1"/>
</dbReference>
<dbReference type="EMBL" id="JBHUFP010000005">
    <property type="protein sequence ID" value="MFD1805876.1"/>
    <property type="molecule type" value="Genomic_DNA"/>
</dbReference>
<name>A0ABW4NV16_9PAST</name>
<comment type="caution">
    <text evidence="1">The sequence shown here is derived from an EMBL/GenBank/DDBJ whole genome shotgun (WGS) entry which is preliminary data.</text>
</comment>
<dbReference type="CDD" id="cd10032">
    <property type="entry name" value="UDG-F6_HDG"/>
    <property type="match status" value="1"/>
</dbReference>
<sequence>MMKTIEIHPFPPIFPPHAKVMMMGTFPPKEDKRCMHFHYPNFQNDMWRIYGLVFFNDAAHFQVKGEKRFDPIRIEAFLREWGIGLCSTIHTAIREKDNASDKFLTVVEPVDLAQALTQVPNCRWLFTTGGKATETLLSLLPEKITPPKTNQFITFYYAGRELNLYRLPSTSRAYPMSLLNKTKAYRTFFELTGILAKE</sequence>
<evidence type="ECO:0000313" key="1">
    <source>
        <dbReference type="EMBL" id="MFD1805876.1"/>
    </source>
</evidence>
<reference evidence="2" key="1">
    <citation type="journal article" date="2019" name="Int. J. Syst. Evol. Microbiol.">
        <title>The Global Catalogue of Microorganisms (GCM) 10K type strain sequencing project: providing services to taxonomists for standard genome sequencing and annotation.</title>
        <authorList>
            <consortium name="The Broad Institute Genomics Platform"/>
            <consortium name="The Broad Institute Genome Sequencing Center for Infectious Disease"/>
            <person name="Wu L."/>
            <person name="Ma J."/>
        </authorList>
    </citation>
    <scope>NUCLEOTIDE SEQUENCE [LARGE SCALE GENOMIC DNA]</scope>
    <source>
        <strain evidence="2">CCM 7950</strain>
    </source>
</reference>
<gene>
    <name evidence="1" type="ORF">ACFSAV_05700</name>
</gene>